<organism evidence="5 6">
    <name type="scientific">Pseudomethylobacillus aquaticus</name>
    <dbReference type="NCBI Taxonomy" id="2676064"/>
    <lineage>
        <taxon>Bacteria</taxon>
        <taxon>Pseudomonadati</taxon>
        <taxon>Pseudomonadota</taxon>
        <taxon>Betaproteobacteria</taxon>
        <taxon>Nitrosomonadales</taxon>
        <taxon>Methylophilaceae</taxon>
        <taxon>Pseudomethylobacillus</taxon>
    </lineage>
</organism>
<feature type="domain" description="Glycosyl transferase family 1" evidence="3">
    <location>
        <begin position="183"/>
        <end position="336"/>
    </location>
</feature>
<keyword evidence="2 5" id="KW-0808">Transferase</keyword>
<sequence length="371" mass="41611">MRFAFLIFKYFPYGGVQRDMLRIAKDCVSKGHQVTIYTGSWRGDAPPDNIRVELLKARGILNHQRHQSLIDGMAASIQRDAPDLIVGFNRMPGLDVYYAADPCFLERAHHDRGWWYRFSGRYRFFAGTERAVFGAEGRCHVLLLSSRDLHTFQRWYQTPAERFHILPPSIPDFAVFDRARQRHALRQEFGLPEQANVLLMVGSAFVRKGLDRSIRALAALPQRLLDNTWLLAVGEDRAEPMTKLARELGVADRVIITAGRHDVAQLMQGADVLMHLARSELAGIVIIEALTVGLPVMVTAACGYAQHVADAEAGRVLPEPYDQVHCQQQLAELLDRNVLAACSAAGMRYTATIAAQHSATLEADLLEHYAR</sequence>
<name>A0A3N0UZB0_9PROT</name>
<dbReference type="PANTHER" id="PTHR12526:SF510">
    <property type="entry name" value="D-INOSITOL 3-PHOSPHATE GLYCOSYLTRANSFERASE"/>
    <property type="match status" value="1"/>
</dbReference>
<dbReference type="Proteomes" id="UP000275137">
    <property type="component" value="Unassembled WGS sequence"/>
</dbReference>
<evidence type="ECO:0000256" key="1">
    <source>
        <dbReference type="ARBA" id="ARBA00022676"/>
    </source>
</evidence>
<accession>A0A3N0UZB0</accession>
<reference evidence="5 6" key="1">
    <citation type="submission" date="2018-10" db="EMBL/GenBank/DDBJ databases">
        <authorList>
            <person name="Chen W.-M."/>
        </authorList>
    </citation>
    <scope>NUCLEOTIDE SEQUENCE [LARGE SCALE GENOMIC DNA]</scope>
    <source>
        <strain evidence="5 6">H-5</strain>
    </source>
</reference>
<dbReference type="CDD" id="cd03801">
    <property type="entry name" value="GT4_PimA-like"/>
    <property type="match status" value="1"/>
</dbReference>
<dbReference type="Gene3D" id="3.40.50.2000">
    <property type="entry name" value="Glycogen Phosphorylase B"/>
    <property type="match status" value="2"/>
</dbReference>
<proteinExistence type="predicted"/>
<evidence type="ECO:0000256" key="2">
    <source>
        <dbReference type="ARBA" id="ARBA00022679"/>
    </source>
</evidence>
<keyword evidence="6" id="KW-1185">Reference proteome</keyword>
<comment type="caution">
    <text evidence="5">The sequence shown here is derived from an EMBL/GenBank/DDBJ whole genome shotgun (WGS) entry which is preliminary data.</text>
</comment>
<evidence type="ECO:0000259" key="3">
    <source>
        <dbReference type="Pfam" id="PF00534"/>
    </source>
</evidence>
<evidence type="ECO:0000313" key="5">
    <source>
        <dbReference type="EMBL" id="ROH85578.1"/>
    </source>
</evidence>
<evidence type="ECO:0000259" key="4">
    <source>
        <dbReference type="Pfam" id="PF13439"/>
    </source>
</evidence>
<dbReference type="RefSeq" id="WP_123237897.1">
    <property type="nucleotide sequence ID" value="NZ_RJVP01000005.1"/>
</dbReference>
<keyword evidence="1" id="KW-0328">Glycosyltransferase</keyword>
<dbReference type="PANTHER" id="PTHR12526">
    <property type="entry name" value="GLYCOSYLTRANSFERASE"/>
    <property type="match status" value="1"/>
</dbReference>
<dbReference type="InterPro" id="IPR001296">
    <property type="entry name" value="Glyco_trans_1"/>
</dbReference>
<dbReference type="Pfam" id="PF13439">
    <property type="entry name" value="Glyco_transf_4"/>
    <property type="match status" value="1"/>
</dbReference>
<dbReference type="GO" id="GO:0016757">
    <property type="term" value="F:glycosyltransferase activity"/>
    <property type="evidence" value="ECO:0007669"/>
    <property type="project" value="UniProtKB-KW"/>
</dbReference>
<dbReference type="EMBL" id="RJVP01000005">
    <property type="protein sequence ID" value="ROH85578.1"/>
    <property type="molecule type" value="Genomic_DNA"/>
</dbReference>
<dbReference type="Pfam" id="PF00534">
    <property type="entry name" value="Glycos_transf_1"/>
    <property type="match status" value="1"/>
</dbReference>
<dbReference type="InterPro" id="IPR028098">
    <property type="entry name" value="Glyco_trans_4-like_N"/>
</dbReference>
<protein>
    <submittedName>
        <fullName evidence="5">Glycosyltransferase</fullName>
    </submittedName>
</protein>
<gene>
    <name evidence="5" type="ORF">ED236_09905</name>
</gene>
<dbReference type="SUPFAM" id="SSF53756">
    <property type="entry name" value="UDP-Glycosyltransferase/glycogen phosphorylase"/>
    <property type="match status" value="1"/>
</dbReference>
<feature type="domain" description="Glycosyltransferase subfamily 4-like N-terminal" evidence="4">
    <location>
        <begin position="13"/>
        <end position="170"/>
    </location>
</feature>
<dbReference type="AlphaFoldDB" id="A0A3N0UZB0"/>
<evidence type="ECO:0000313" key="6">
    <source>
        <dbReference type="Proteomes" id="UP000275137"/>
    </source>
</evidence>